<keyword evidence="3" id="KW-1185">Reference proteome</keyword>
<keyword evidence="1" id="KW-1133">Transmembrane helix</keyword>
<evidence type="ECO:0000313" key="3">
    <source>
        <dbReference type="Proteomes" id="UP000663193"/>
    </source>
</evidence>
<dbReference type="AlphaFoldDB" id="A0A7U2HYU2"/>
<feature type="transmembrane region" description="Helical" evidence="1">
    <location>
        <begin position="21"/>
        <end position="46"/>
    </location>
</feature>
<protein>
    <submittedName>
        <fullName evidence="2">Uncharacterized protein</fullName>
    </submittedName>
</protein>
<evidence type="ECO:0000256" key="1">
    <source>
        <dbReference type="SAM" id="Phobius"/>
    </source>
</evidence>
<dbReference type="VEuPathDB" id="FungiDB:JI435_409800"/>
<dbReference type="PROSITE" id="PS51257">
    <property type="entry name" value="PROKAR_LIPOPROTEIN"/>
    <property type="match status" value="1"/>
</dbReference>
<evidence type="ECO:0000313" key="2">
    <source>
        <dbReference type="EMBL" id="QRC96930.1"/>
    </source>
</evidence>
<dbReference type="Proteomes" id="UP000663193">
    <property type="component" value="Chromosome 6"/>
</dbReference>
<accession>A0A7U2HYU2</accession>
<dbReference type="EMBL" id="CP069028">
    <property type="protein sequence ID" value="QRC96930.1"/>
    <property type="molecule type" value="Genomic_DNA"/>
</dbReference>
<proteinExistence type="predicted"/>
<keyword evidence="1" id="KW-0812">Transmembrane</keyword>
<reference evidence="3" key="1">
    <citation type="journal article" date="2021" name="BMC Genomics">
        <title>Chromosome-level genome assembly and manually-curated proteome of model necrotroph Parastagonospora nodorum Sn15 reveals a genome-wide trove of candidate effector homologs, and redundancy of virulence-related functions within an accessory chromosome.</title>
        <authorList>
            <person name="Bertazzoni S."/>
            <person name="Jones D.A.B."/>
            <person name="Phan H.T."/>
            <person name="Tan K.-C."/>
            <person name="Hane J.K."/>
        </authorList>
    </citation>
    <scope>NUCLEOTIDE SEQUENCE [LARGE SCALE GENOMIC DNA]</scope>
    <source>
        <strain evidence="3">SN15 / ATCC MYA-4574 / FGSC 10173)</strain>
    </source>
</reference>
<organism evidence="2 3">
    <name type="scientific">Phaeosphaeria nodorum (strain SN15 / ATCC MYA-4574 / FGSC 10173)</name>
    <name type="common">Glume blotch fungus</name>
    <name type="synonym">Parastagonospora nodorum</name>
    <dbReference type="NCBI Taxonomy" id="321614"/>
    <lineage>
        <taxon>Eukaryota</taxon>
        <taxon>Fungi</taxon>
        <taxon>Dikarya</taxon>
        <taxon>Ascomycota</taxon>
        <taxon>Pezizomycotina</taxon>
        <taxon>Dothideomycetes</taxon>
        <taxon>Pleosporomycetidae</taxon>
        <taxon>Pleosporales</taxon>
        <taxon>Pleosporineae</taxon>
        <taxon>Phaeosphaeriaceae</taxon>
        <taxon>Parastagonospora</taxon>
    </lineage>
</organism>
<gene>
    <name evidence="2" type="ORF">JI435_409800</name>
</gene>
<keyword evidence="1" id="KW-0472">Membrane</keyword>
<sequence>MLIPRERRNERPLAIYPPCSYSFILSCCSSMPTFVARLLFSLALLINACWVK</sequence>
<name>A0A7U2HYU2_PHANO</name>